<dbReference type="InterPro" id="IPR048373">
    <property type="entry name" value="ZapC_N"/>
</dbReference>
<dbReference type="InterPro" id="IPR009809">
    <property type="entry name" value="ZapC"/>
</dbReference>
<dbReference type="HAMAP" id="MF_00906">
    <property type="entry name" value="ZapC"/>
    <property type="match status" value="1"/>
</dbReference>
<dbReference type="EMBL" id="BPEU01000015">
    <property type="protein sequence ID" value="GIU41402.1"/>
    <property type="molecule type" value="Genomic_DNA"/>
</dbReference>
<protein>
    <recommendedName>
        <fullName evidence="5 6">Cell division protein ZapC</fullName>
    </recommendedName>
</protein>
<comment type="caution">
    <text evidence="10">The sequence shown here is derived from an EMBL/GenBank/DDBJ whole genome shotgun (WGS) entry which is preliminary data.</text>
</comment>
<gene>
    <name evidence="5 9" type="primary">zapC</name>
    <name evidence="10" type="ORF">BEL05_16735</name>
    <name evidence="9" type="ORF">TUM3794_22260</name>
</gene>
<accession>A0A1E5IZ57</accession>
<evidence type="ECO:0000256" key="4">
    <source>
        <dbReference type="ARBA" id="ARBA00023306"/>
    </source>
</evidence>
<organism evidence="10 11">
    <name type="scientific">Shewanella colwelliana</name>
    <name type="common">Alteromonas colwelliana</name>
    <dbReference type="NCBI Taxonomy" id="23"/>
    <lineage>
        <taxon>Bacteria</taxon>
        <taxon>Pseudomonadati</taxon>
        <taxon>Pseudomonadota</taxon>
        <taxon>Gammaproteobacteria</taxon>
        <taxon>Alteromonadales</taxon>
        <taxon>Shewanellaceae</taxon>
        <taxon>Shewanella</taxon>
    </lineage>
</organism>
<evidence type="ECO:0000313" key="9">
    <source>
        <dbReference type="EMBL" id="GIU41402.1"/>
    </source>
</evidence>
<dbReference type="AlphaFoldDB" id="A0A1E5IZ57"/>
<feature type="domain" description="Cell-division protein ZapC C-terminal" evidence="7">
    <location>
        <begin position="91"/>
        <end position="169"/>
    </location>
</feature>
<reference evidence="10 11" key="1">
    <citation type="submission" date="2016-07" db="EMBL/GenBank/DDBJ databases">
        <title>Whole-genome of two Shewanella species isolated from a digestive organ of sea cucumber Apostichopus japonicus Selenka 1867.</title>
        <authorList>
            <person name="Hong H.-H."/>
            <person name="Choi H."/>
            <person name="Cheon S."/>
            <person name="Oh J.-S."/>
            <person name="Lee H.-G."/>
            <person name="Park C."/>
        </authorList>
    </citation>
    <scope>NUCLEOTIDE SEQUENCE [LARGE SCALE GENOMIC DNA]</scope>
    <source>
        <strain evidence="10 11">CSB03KR</strain>
    </source>
</reference>
<comment type="subcellular location">
    <subcellularLocation>
        <location evidence="5 6">Cytoplasm</location>
    </subcellularLocation>
</comment>
<dbReference type="STRING" id="23.BEL05_16735"/>
<evidence type="ECO:0000313" key="12">
    <source>
        <dbReference type="Proteomes" id="UP000773469"/>
    </source>
</evidence>
<evidence type="ECO:0000259" key="7">
    <source>
        <dbReference type="Pfam" id="PF07126"/>
    </source>
</evidence>
<evidence type="ECO:0000313" key="10">
    <source>
        <dbReference type="EMBL" id="OEG75862.1"/>
    </source>
</evidence>
<feature type="domain" description="Cell-division protein ZapC N-terminal" evidence="8">
    <location>
        <begin position="3"/>
        <end position="90"/>
    </location>
</feature>
<comment type="function">
    <text evidence="5 6">Contributes to the efficiency of the cell division process by stabilizing the polymeric form of the cell division protein FtsZ. Acts by promoting interactions between FtsZ protofilaments and suppressing the GTPase activity of FtsZ.</text>
</comment>
<dbReference type="EMBL" id="MCBT01000001">
    <property type="protein sequence ID" value="OEG75862.1"/>
    <property type="molecule type" value="Genomic_DNA"/>
</dbReference>
<evidence type="ECO:0000313" key="11">
    <source>
        <dbReference type="Proteomes" id="UP000095230"/>
    </source>
</evidence>
<dbReference type="Proteomes" id="UP000095230">
    <property type="component" value="Unassembled WGS sequence"/>
</dbReference>
<keyword evidence="1 5" id="KW-0963">Cytoplasm</keyword>
<evidence type="ECO:0000256" key="6">
    <source>
        <dbReference type="PIRNR" id="PIRNR010252"/>
    </source>
</evidence>
<sequence length="178" mass="20136">MLLMPQRDWQWIYNDAYGVLSVSLGSDMEFLTPYKTKALIPDALATMEFSVEHAKFYIDFIERLGKSITVSDALKVQLSLNATAAHFMLKPQMPKSWYFDSSAVCVYSELAKVFQLRCQSVDAQVMVVESNIQSSLVMLLSPELALTDSKSLRQFDCIKVMNDRLQPLKISRHKSAAA</sequence>
<evidence type="ECO:0000256" key="3">
    <source>
        <dbReference type="ARBA" id="ARBA00023210"/>
    </source>
</evidence>
<evidence type="ECO:0000256" key="5">
    <source>
        <dbReference type="HAMAP-Rule" id="MF_00906"/>
    </source>
</evidence>
<reference evidence="9 12" key="2">
    <citation type="submission" date="2021-05" db="EMBL/GenBank/DDBJ databases">
        <title>Molecular characterization for Shewanella algae harboring chromosomal blaOXA-55-like strains isolated from clinical and environment sample.</title>
        <authorList>
            <person name="Ohama Y."/>
            <person name="Aoki K."/>
            <person name="Harada S."/>
            <person name="Moriya K."/>
            <person name="Ishii Y."/>
            <person name="Tateda K."/>
        </authorList>
    </citation>
    <scope>NUCLEOTIDE SEQUENCE [LARGE SCALE GENOMIC DNA]</scope>
    <source>
        <strain evidence="9 12">MBTL60-118</strain>
    </source>
</reference>
<dbReference type="OrthoDB" id="5765005at2"/>
<dbReference type="PIRSF" id="PIRSF010252">
    <property type="entry name" value="ZapC"/>
    <property type="match status" value="1"/>
</dbReference>
<dbReference type="GO" id="GO:0005737">
    <property type="term" value="C:cytoplasm"/>
    <property type="evidence" value="ECO:0007669"/>
    <property type="project" value="UniProtKB-SubCell"/>
</dbReference>
<dbReference type="InterPro" id="IPR048372">
    <property type="entry name" value="ZapC_C"/>
</dbReference>
<dbReference type="GO" id="GO:0000917">
    <property type="term" value="P:division septum assembly"/>
    <property type="evidence" value="ECO:0007669"/>
    <property type="project" value="UniProtKB-KW"/>
</dbReference>
<dbReference type="GO" id="GO:0043093">
    <property type="term" value="P:FtsZ-dependent cytokinesis"/>
    <property type="evidence" value="ECO:0007669"/>
    <property type="project" value="UniProtKB-UniRule"/>
</dbReference>
<dbReference type="RefSeq" id="WP_028764944.1">
    <property type="nucleotide sequence ID" value="NZ_BPEU01000015.1"/>
</dbReference>
<evidence type="ECO:0000256" key="1">
    <source>
        <dbReference type="ARBA" id="ARBA00022490"/>
    </source>
</evidence>
<evidence type="ECO:0000256" key="2">
    <source>
        <dbReference type="ARBA" id="ARBA00022618"/>
    </source>
</evidence>
<keyword evidence="3 5" id="KW-0717">Septation</keyword>
<dbReference type="Proteomes" id="UP000773469">
    <property type="component" value="Unassembled WGS sequence"/>
</dbReference>
<keyword evidence="2 5" id="KW-0132">Cell division</keyword>
<dbReference type="Pfam" id="PF07126">
    <property type="entry name" value="ZapC_C"/>
    <property type="match status" value="1"/>
</dbReference>
<keyword evidence="4 5" id="KW-0131">Cell cycle</keyword>
<evidence type="ECO:0000259" key="8">
    <source>
        <dbReference type="Pfam" id="PF21083"/>
    </source>
</evidence>
<keyword evidence="12" id="KW-1185">Reference proteome</keyword>
<comment type="similarity">
    <text evidence="5 6">Belongs to the ZapC family.</text>
</comment>
<proteinExistence type="inferred from homology"/>
<dbReference type="Pfam" id="PF21083">
    <property type="entry name" value="ZapC_N"/>
    <property type="match status" value="1"/>
</dbReference>
<name>A0A1E5IZ57_SHECO</name>
<comment type="subunit">
    <text evidence="5">Interacts directly with FtsZ.</text>
</comment>